<evidence type="ECO:0000259" key="4">
    <source>
        <dbReference type="PROSITE" id="PS50853"/>
    </source>
</evidence>
<dbReference type="Gene3D" id="2.60.40.10">
    <property type="entry name" value="Immunoglobulins"/>
    <property type="match status" value="2"/>
</dbReference>
<dbReference type="Proteomes" id="UP001174909">
    <property type="component" value="Unassembled WGS sequence"/>
</dbReference>
<dbReference type="SUPFAM" id="SSF49265">
    <property type="entry name" value="Fibronectin type III"/>
    <property type="match status" value="1"/>
</dbReference>
<evidence type="ECO:0000256" key="2">
    <source>
        <dbReference type="SAM" id="Phobius"/>
    </source>
</evidence>
<reference evidence="5" key="1">
    <citation type="submission" date="2023-03" db="EMBL/GenBank/DDBJ databases">
        <authorList>
            <person name="Steffen K."/>
            <person name="Cardenas P."/>
        </authorList>
    </citation>
    <scope>NUCLEOTIDE SEQUENCE</scope>
</reference>
<name>A0AA35SWH9_GEOBA</name>
<dbReference type="Pfam" id="PF00041">
    <property type="entry name" value="fn3"/>
    <property type="match status" value="1"/>
</dbReference>
<evidence type="ECO:0000256" key="1">
    <source>
        <dbReference type="SAM" id="MobiDB-lite"/>
    </source>
</evidence>
<gene>
    <name evidence="5" type="ORF">GBAR_LOCUS20225</name>
</gene>
<feature type="domain" description="Fibronectin type-III" evidence="4">
    <location>
        <begin position="197"/>
        <end position="285"/>
    </location>
</feature>
<dbReference type="CDD" id="cd00063">
    <property type="entry name" value="FN3"/>
    <property type="match status" value="1"/>
</dbReference>
<dbReference type="SUPFAM" id="SSF48726">
    <property type="entry name" value="Immunoglobulin"/>
    <property type="match status" value="1"/>
</dbReference>
<feature type="region of interest" description="Disordered" evidence="1">
    <location>
        <begin position="286"/>
        <end position="305"/>
    </location>
</feature>
<evidence type="ECO:0000259" key="3">
    <source>
        <dbReference type="PROSITE" id="PS50835"/>
    </source>
</evidence>
<comment type="caution">
    <text evidence="5">The sequence shown here is derived from an EMBL/GenBank/DDBJ whole genome shotgun (WGS) entry which is preliminary data.</text>
</comment>
<dbReference type="InterPro" id="IPR036179">
    <property type="entry name" value="Ig-like_dom_sf"/>
</dbReference>
<protein>
    <submittedName>
        <fullName evidence="5">Uncharacterized protein</fullName>
    </submittedName>
</protein>
<evidence type="ECO:0000313" key="5">
    <source>
        <dbReference type="EMBL" id="CAI8036051.1"/>
    </source>
</evidence>
<accession>A0AA35SWH9</accession>
<feature type="transmembrane region" description="Helical" evidence="2">
    <location>
        <begin position="309"/>
        <end position="334"/>
    </location>
</feature>
<keyword evidence="2" id="KW-0812">Transmembrane</keyword>
<dbReference type="Pfam" id="PF13895">
    <property type="entry name" value="Ig_2"/>
    <property type="match status" value="1"/>
</dbReference>
<sequence length="415" mass="44998">MWIFFVSHGMTVYNVTASYDIAVGLRETGFSQMGTSLTNYYLNGMYQYGRYQRVDLIRDSRIMIAPKYGIYRCEIAVNSDKPSVTQSLYVGIYSNDTGEIMISGDITVTVDSDLNGASPEFTLTCISTGGPATTVTWTRDSTTVTEGKMTELVNTRTAQYTHTLSVTGRMPGLYNCTVENNKPSNDSRKLSINVASAPNKLRAVIGNDSTSINLTWTPPTPLGDTTGYRISFTGGGNSSSVDVSGGNYTLTGLTRGEMYNISIVGISKHFFSQSVAWNTVTLPEREEMDRKEQEERKSNSRQGGNTGSIAAGVLVPLILVAVNATLVVVTLIWLNRRCIKGLFDSPSATTSTTSKTVNLVSSASTSTPIYDEVDVLRGVTISHDIQLMSNEAYAPVIKTSANSAYGQVPTHVITQ</sequence>
<keyword evidence="2" id="KW-1133">Transmembrane helix</keyword>
<dbReference type="InterPro" id="IPR003961">
    <property type="entry name" value="FN3_dom"/>
</dbReference>
<dbReference type="PROSITE" id="PS50835">
    <property type="entry name" value="IG_LIKE"/>
    <property type="match status" value="1"/>
</dbReference>
<dbReference type="EMBL" id="CASHTH010002842">
    <property type="protein sequence ID" value="CAI8036051.1"/>
    <property type="molecule type" value="Genomic_DNA"/>
</dbReference>
<feature type="domain" description="Ig-like" evidence="3">
    <location>
        <begin position="82"/>
        <end position="191"/>
    </location>
</feature>
<dbReference type="InterPro" id="IPR007110">
    <property type="entry name" value="Ig-like_dom"/>
</dbReference>
<dbReference type="AlphaFoldDB" id="A0AA35SWH9"/>
<keyword evidence="6" id="KW-1185">Reference proteome</keyword>
<dbReference type="CDD" id="cd00096">
    <property type="entry name" value="Ig"/>
    <property type="match status" value="1"/>
</dbReference>
<organism evidence="5 6">
    <name type="scientific">Geodia barretti</name>
    <name type="common">Barrett's horny sponge</name>
    <dbReference type="NCBI Taxonomy" id="519541"/>
    <lineage>
        <taxon>Eukaryota</taxon>
        <taxon>Metazoa</taxon>
        <taxon>Porifera</taxon>
        <taxon>Demospongiae</taxon>
        <taxon>Heteroscleromorpha</taxon>
        <taxon>Tetractinellida</taxon>
        <taxon>Astrophorina</taxon>
        <taxon>Geodiidae</taxon>
        <taxon>Geodia</taxon>
    </lineage>
</organism>
<proteinExistence type="predicted"/>
<feature type="compositionally biased region" description="Basic and acidic residues" evidence="1">
    <location>
        <begin position="286"/>
        <end position="298"/>
    </location>
</feature>
<evidence type="ECO:0000313" key="6">
    <source>
        <dbReference type="Proteomes" id="UP001174909"/>
    </source>
</evidence>
<dbReference type="SMART" id="SM00060">
    <property type="entry name" value="FN3"/>
    <property type="match status" value="1"/>
</dbReference>
<dbReference type="PROSITE" id="PS50853">
    <property type="entry name" value="FN3"/>
    <property type="match status" value="1"/>
</dbReference>
<dbReference type="InterPro" id="IPR013783">
    <property type="entry name" value="Ig-like_fold"/>
</dbReference>
<dbReference type="InterPro" id="IPR036116">
    <property type="entry name" value="FN3_sf"/>
</dbReference>
<keyword evidence="2" id="KW-0472">Membrane</keyword>